<comment type="subcellular location">
    <subcellularLocation>
        <location evidence="11">Cell inner membrane</location>
        <topology evidence="11">Multi-pass membrane protein</topology>
    </subcellularLocation>
    <subcellularLocation>
        <location evidence="12">Cell membrane</location>
        <topology evidence="12">Multi-pass membrane protein</topology>
    </subcellularLocation>
    <subcellularLocation>
        <location evidence="1">Membrane</location>
        <topology evidence="1">Multi-pass membrane protein</topology>
    </subcellularLocation>
</comment>
<comment type="subunit">
    <text evidence="11">F-type ATPases have 2 components, CF(1) - the catalytic core - and CF(0) - the membrane proton channel. CF(1) has five subunits: alpha(3), beta(3), gamma(1), delta(1), epsilon(1). CF(0) has three main subunits: a(1), b(2) and c(9-12). The alpha and beta chains form an alternating ring which encloses part of the gamma chain. CF(1) is attached to CF(0) by a central stalk formed by the gamma and epsilon chains, while a peripheral stalk is formed by the delta and b chains.</text>
</comment>
<feature type="transmembrane region" description="Helical" evidence="11">
    <location>
        <begin position="231"/>
        <end position="252"/>
    </location>
</feature>
<evidence type="ECO:0000256" key="8">
    <source>
        <dbReference type="ARBA" id="ARBA00023065"/>
    </source>
</evidence>
<protein>
    <recommendedName>
        <fullName evidence="11 12">ATP synthase subunit a</fullName>
    </recommendedName>
    <alternativeName>
        <fullName evidence="11">ATP synthase F0 sector subunit a</fullName>
    </alternativeName>
    <alternativeName>
        <fullName evidence="11">F-ATPase subunit 6</fullName>
    </alternativeName>
</protein>
<name>I3YUK5_AEQSU</name>
<sequence>MYFCTDFKDTVICSEMQRKTLIRLLSVLLFIVSFSAIAQDEHAMEVKEIAPGEKGDKTKKEEIKEFINHHLLDSHDFNLFGSTDEVTGETHHYGFPLPVIFWDKGLHTFMSSEFHHGESVVESNGNFYKLYHSKIYKTNADGTINYDAEHGDHPTNEKILLDFSITKSVIMMLVVGLMLIWLFGGLAKSYAKNGSLPKGVGRFFEPIVLYIRDDIAIGNIGEHKYKKYMPFLLTVFFFIWFLNMFGLTPLGVNVTGNIAVTTALAIIVFLITTFTGTKDYWRHIFDPLGDGMPWAGKIIIYIILVPIEILGLFIKPFALLIRLYANMTAGHVVMMSLIGLIFIFKSWIGGPLSFGLTFAISLIELLVALLQAYIFTMLAALYFGFASETHAEHEAHEGEIQHL</sequence>
<dbReference type="PANTHER" id="PTHR11410:SF0">
    <property type="entry name" value="ATP SYNTHASE SUBUNIT A"/>
    <property type="match status" value="1"/>
</dbReference>
<comment type="function">
    <text evidence="11 12">Key component of the proton channel; it plays a direct role in the translocation of protons across the membrane.</text>
</comment>
<dbReference type="SUPFAM" id="SSF81336">
    <property type="entry name" value="F1F0 ATP synthase subunit A"/>
    <property type="match status" value="1"/>
</dbReference>
<evidence type="ECO:0000256" key="11">
    <source>
        <dbReference type="HAMAP-Rule" id="MF_01393"/>
    </source>
</evidence>
<dbReference type="InterPro" id="IPR045083">
    <property type="entry name" value="ATP_synth_F0_asu_bact/mt"/>
</dbReference>
<evidence type="ECO:0000313" key="14">
    <source>
        <dbReference type="Proteomes" id="UP000006049"/>
    </source>
</evidence>
<feature type="transmembrane region" description="Helical" evidence="11">
    <location>
        <begin position="324"/>
        <end position="344"/>
    </location>
</feature>
<evidence type="ECO:0000256" key="1">
    <source>
        <dbReference type="ARBA" id="ARBA00004141"/>
    </source>
</evidence>
<accession>I3YUK5</accession>
<dbReference type="EMBL" id="CP003280">
    <property type="protein sequence ID" value="AFL80673.1"/>
    <property type="molecule type" value="Genomic_DNA"/>
</dbReference>
<dbReference type="GO" id="GO:0045259">
    <property type="term" value="C:proton-transporting ATP synthase complex"/>
    <property type="evidence" value="ECO:0007669"/>
    <property type="project" value="UniProtKB-KW"/>
</dbReference>
<evidence type="ECO:0000313" key="13">
    <source>
        <dbReference type="EMBL" id="AFL80673.1"/>
    </source>
</evidence>
<dbReference type="NCBIfam" id="TIGR01131">
    <property type="entry name" value="ATP_synt_6_or_A"/>
    <property type="match status" value="1"/>
</dbReference>
<evidence type="ECO:0000256" key="12">
    <source>
        <dbReference type="RuleBase" id="RU000483"/>
    </source>
</evidence>
<keyword evidence="5 11" id="KW-0812">Transmembrane</keyword>
<evidence type="ECO:0000256" key="3">
    <source>
        <dbReference type="ARBA" id="ARBA00022448"/>
    </source>
</evidence>
<reference evidence="13 14" key="1">
    <citation type="submission" date="2012-06" db="EMBL/GenBank/DDBJ databases">
        <title>The complete genome of Aequorivita sublithincola DSM 14238.</title>
        <authorList>
            <consortium name="US DOE Joint Genome Institute (JGI-PGF)"/>
            <person name="Lucas S."/>
            <person name="Copeland A."/>
            <person name="Lapidus A."/>
            <person name="Goodwin L."/>
            <person name="Pitluck S."/>
            <person name="Peters L."/>
            <person name="Munk A.C.C."/>
            <person name="Kyrpides N."/>
            <person name="Mavromatis K."/>
            <person name="Pagani I."/>
            <person name="Ivanova N."/>
            <person name="Ovchinnikova G."/>
            <person name="Zeytun A."/>
            <person name="Detter J.C."/>
            <person name="Han C."/>
            <person name="Land M."/>
            <person name="Hauser L."/>
            <person name="Markowitz V."/>
            <person name="Cheng J.-F."/>
            <person name="Hugenholtz P."/>
            <person name="Woyke T."/>
            <person name="Wu D."/>
            <person name="Tindall B."/>
            <person name="Faehnrich R."/>
            <person name="Brambilla E."/>
            <person name="Klenk H.-P."/>
            <person name="Eisen J.A."/>
        </authorList>
    </citation>
    <scope>NUCLEOTIDE SEQUENCE [LARGE SCALE GENOMIC DNA]</scope>
    <source>
        <strain evidence="14">DSM 14238 / LMG 21431 / ACAM 643 / 9-3</strain>
    </source>
</reference>
<dbReference type="CDD" id="cd00310">
    <property type="entry name" value="ATP-synt_Fo_a_6"/>
    <property type="match status" value="1"/>
</dbReference>
<dbReference type="PANTHER" id="PTHR11410">
    <property type="entry name" value="ATP SYNTHASE SUBUNIT A"/>
    <property type="match status" value="1"/>
</dbReference>
<evidence type="ECO:0000256" key="7">
    <source>
        <dbReference type="ARBA" id="ARBA00022989"/>
    </source>
</evidence>
<keyword evidence="9 11" id="KW-0472">Membrane</keyword>
<keyword evidence="6 11" id="KW-0375">Hydrogen ion transport</keyword>
<keyword evidence="8 11" id="KW-0406">Ion transport</keyword>
<feature type="transmembrane region" description="Helical" evidence="11">
    <location>
        <begin position="21"/>
        <end position="38"/>
    </location>
</feature>
<dbReference type="eggNOG" id="COG0356">
    <property type="taxonomic scope" value="Bacteria"/>
</dbReference>
<dbReference type="PRINTS" id="PR00123">
    <property type="entry name" value="ATPASEA"/>
</dbReference>
<dbReference type="GO" id="GO:0046933">
    <property type="term" value="F:proton-transporting ATP synthase activity, rotational mechanism"/>
    <property type="evidence" value="ECO:0007669"/>
    <property type="project" value="UniProtKB-UniRule"/>
</dbReference>
<dbReference type="KEGG" id="asl:Aeqsu_1177"/>
<dbReference type="Pfam" id="PF00119">
    <property type="entry name" value="ATP-synt_A"/>
    <property type="match status" value="1"/>
</dbReference>
<dbReference type="Gene3D" id="1.20.120.220">
    <property type="entry name" value="ATP synthase, F0 complex, subunit A"/>
    <property type="match status" value="1"/>
</dbReference>
<comment type="similarity">
    <text evidence="2 11 12">Belongs to the ATPase A chain family.</text>
</comment>
<keyword evidence="11" id="KW-0997">Cell inner membrane</keyword>
<organism evidence="13 14">
    <name type="scientific">Aequorivita sublithincola (strain DSM 14238 / LMG 21431 / ACAM 643 / 9-3)</name>
    <dbReference type="NCBI Taxonomy" id="746697"/>
    <lineage>
        <taxon>Bacteria</taxon>
        <taxon>Pseudomonadati</taxon>
        <taxon>Bacteroidota</taxon>
        <taxon>Flavobacteriia</taxon>
        <taxon>Flavobacteriales</taxon>
        <taxon>Flavobacteriaceae</taxon>
        <taxon>Aequorivita</taxon>
    </lineage>
</organism>
<evidence type="ECO:0000256" key="5">
    <source>
        <dbReference type="ARBA" id="ARBA00022692"/>
    </source>
</evidence>
<gene>
    <name evidence="11" type="primary">atpB</name>
    <name evidence="13" type="ordered locus">Aeqsu_1177</name>
</gene>
<evidence type="ECO:0000256" key="10">
    <source>
        <dbReference type="ARBA" id="ARBA00023310"/>
    </source>
</evidence>
<dbReference type="PATRIC" id="fig|746697.3.peg.1191"/>
<evidence type="ECO:0000256" key="2">
    <source>
        <dbReference type="ARBA" id="ARBA00006810"/>
    </source>
</evidence>
<evidence type="ECO:0000256" key="4">
    <source>
        <dbReference type="ARBA" id="ARBA00022547"/>
    </source>
</evidence>
<evidence type="ECO:0000256" key="9">
    <source>
        <dbReference type="ARBA" id="ARBA00023136"/>
    </source>
</evidence>
<dbReference type="STRING" id="746697.Aeqsu_1177"/>
<feature type="transmembrane region" description="Helical" evidence="11">
    <location>
        <begin position="356"/>
        <end position="383"/>
    </location>
</feature>
<keyword evidence="7 11" id="KW-1133">Transmembrane helix</keyword>
<dbReference type="HOGENOM" id="CLU_041018_0_0_10"/>
<keyword evidence="14" id="KW-1185">Reference proteome</keyword>
<feature type="transmembrane region" description="Helical" evidence="11">
    <location>
        <begin position="169"/>
        <end position="187"/>
    </location>
</feature>
<dbReference type="GO" id="GO:0005886">
    <property type="term" value="C:plasma membrane"/>
    <property type="evidence" value="ECO:0007669"/>
    <property type="project" value="UniProtKB-SubCell"/>
</dbReference>
<keyword evidence="4 11" id="KW-0138">CF(0)</keyword>
<keyword evidence="11" id="KW-1003">Cell membrane</keyword>
<dbReference type="InterPro" id="IPR000568">
    <property type="entry name" value="ATP_synth_F0_asu"/>
</dbReference>
<dbReference type="AlphaFoldDB" id="I3YUK5"/>
<keyword evidence="3 11" id="KW-0813">Transport</keyword>
<keyword evidence="10 11" id="KW-0066">ATP synthesis</keyword>
<dbReference type="HAMAP" id="MF_01393">
    <property type="entry name" value="ATP_synth_a_bact"/>
    <property type="match status" value="1"/>
</dbReference>
<feature type="transmembrane region" description="Helical" evidence="11">
    <location>
        <begin position="298"/>
        <end position="318"/>
    </location>
</feature>
<evidence type="ECO:0000256" key="6">
    <source>
        <dbReference type="ARBA" id="ARBA00022781"/>
    </source>
</evidence>
<dbReference type="InterPro" id="IPR035908">
    <property type="entry name" value="F0_ATP_A_sf"/>
</dbReference>
<feature type="transmembrane region" description="Helical" evidence="11">
    <location>
        <begin position="258"/>
        <end position="277"/>
    </location>
</feature>
<dbReference type="Proteomes" id="UP000006049">
    <property type="component" value="Chromosome"/>
</dbReference>
<proteinExistence type="inferred from homology"/>